<dbReference type="Gene3D" id="3.10.129.10">
    <property type="entry name" value="Hotdog Thioesterase"/>
    <property type="match status" value="1"/>
</dbReference>
<dbReference type="AlphaFoldDB" id="A0A080M8F5"/>
<dbReference type="InterPro" id="IPR006683">
    <property type="entry name" value="Thioestr_dom"/>
</dbReference>
<dbReference type="InterPro" id="IPR006684">
    <property type="entry name" value="YbgC/YbaW"/>
</dbReference>
<dbReference type="InterPro" id="IPR029069">
    <property type="entry name" value="HotDog_dom_sf"/>
</dbReference>
<dbReference type="GO" id="GO:0047617">
    <property type="term" value="F:fatty acyl-CoA hydrolase activity"/>
    <property type="evidence" value="ECO:0007669"/>
    <property type="project" value="TreeGrafter"/>
</dbReference>
<dbReference type="CDD" id="cd00586">
    <property type="entry name" value="4HBT"/>
    <property type="match status" value="1"/>
</dbReference>
<sequence>MKYPHQPNDNAFIIPVRIYYEDTDAGGVVYYANYLKFFERCRSEWLRAIGHQQAELLRDPGIAFVVRSVSIDYLKPARLDDQLVVSLEVEKISRAQIFFRQHIRRAHASIAGGWQELVSGTIHIVCVNSAQMKATPIPTTLRTKLEALQ</sequence>
<evidence type="ECO:0000313" key="4">
    <source>
        <dbReference type="EMBL" id="KFB76755.1"/>
    </source>
</evidence>
<comment type="similarity">
    <text evidence="1">Belongs to the 4-hydroxybenzoyl-CoA thioesterase family.</text>
</comment>
<keyword evidence="5" id="KW-1185">Reference proteome</keyword>
<dbReference type="STRING" id="1453999.AW06_002127"/>
<dbReference type="InterPro" id="IPR014166">
    <property type="entry name" value="Tol-Pal_acyl-CoA_thioesterase"/>
</dbReference>
<dbReference type="PANTHER" id="PTHR31793:SF37">
    <property type="entry name" value="ACYL-COA THIOESTER HYDROLASE YBGC"/>
    <property type="match status" value="1"/>
</dbReference>
<dbReference type="InterPro" id="IPR050563">
    <property type="entry name" value="4-hydroxybenzoyl-CoA_TE"/>
</dbReference>
<gene>
    <name evidence="4" type="primary">ybgC</name>
    <name evidence="4" type="ORF">AW06_002127</name>
</gene>
<dbReference type="Pfam" id="PF03061">
    <property type="entry name" value="4HBT"/>
    <property type="match status" value="1"/>
</dbReference>
<dbReference type="RefSeq" id="WP_034948979.1">
    <property type="nucleotide sequence ID" value="NZ_JDST02000046.1"/>
</dbReference>
<name>A0A080M8F5_9PROT</name>
<keyword evidence="2 4" id="KW-0378">Hydrolase</keyword>
<evidence type="ECO:0000259" key="3">
    <source>
        <dbReference type="Pfam" id="PF03061"/>
    </source>
</evidence>
<evidence type="ECO:0000256" key="1">
    <source>
        <dbReference type="ARBA" id="ARBA00005953"/>
    </source>
</evidence>
<comment type="caution">
    <text evidence="4">The sequence shown here is derived from an EMBL/GenBank/DDBJ whole genome shotgun (WGS) entry which is preliminary data.</text>
</comment>
<dbReference type="SUPFAM" id="SSF54637">
    <property type="entry name" value="Thioesterase/thiol ester dehydrase-isomerase"/>
    <property type="match status" value="1"/>
</dbReference>
<evidence type="ECO:0000313" key="5">
    <source>
        <dbReference type="Proteomes" id="UP000021315"/>
    </source>
</evidence>
<feature type="domain" description="Thioesterase" evidence="3">
    <location>
        <begin position="26"/>
        <end position="106"/>
    </location>
</feature>
<reference evidence="4" key="1">
    <citation type="submission" date="2014-02" db="EMBL/GenBank/DDBJ databases">
        <title>Expanding our view of genomic diversity in Candidatus Accumulibacter clades.</title>
        <authorList>
            <person name="Skennerton C.T."/>
            <person name="Barr J.J."/>
            <person name="Slater F.R."/>
            <person name="Bond P.L."/>
            <person name="Tyson G.W."/>
        </authorList>
    </citation>
    <scope>NUCLEOTIDE SEQUENCE [LARGE SCALE GENOMIC DNA]</scope>
</reference>
<organism evidence="4 5">
    <name type="scientific">Candidatus Accumulibacter cognatus</name>
    <dbReference type="NCBI Taxonomy" id="2954383"/>
    <lineage>
        <taxon>Bacteria</taxon>
        <taxon>Pseudomonadati</taxon>
        <taxon>Pseudomonadota</taxon>
        <taxon>Betaproteobacteria</taxon>
        <taxon>Candidatus Accumulibacter</taxon>
    </lineage>
</organism>
<dbReference type="NCBIfam" id="TIGR02799">
    <property type="entry name" value="thio_ybgC"/>
    <property type="match status" value="1"/>
</dbReference>
<protein>
    <submittedName>
        <fullName evidence="4">Acyl-CoA thioester hydrolase YbgC</fullName>
        <ecNumber evidence="4">3.1.2.-</ecNumber>
    </submittedName>
</protein>
<dbReference type="EC" id="3.1.2.-" evidence="4"/>
<dbReference type="PANTHER" id="PTHR31793">
    <property type="entry name" value="4-HYDROXYBENZOYL-COA THIOESTERASE FAMILY MEMBER"/>
    <property type="match status" value="1"/>
</dbReference>
<dbReference type="PIRSF" id="PIRSF003230">
    <property type="entry name" value="YbgC"/>
    <property type="match status" value="1"/>
</dbReference>
<proteinExistence type="inferred from homology"/>
<dbReference type="FunFam" id="3.10.129.10:FF:000004">
    <property type="entry name" value="Tol-pal system-associated acyl-CoA thioesterase"/>
    <property type="match status" value="1"/>
</dbReference>
<accession>A0A080M8F5</accession>
<dbReference type="Proteomes" id="UP000021315">
    <property type="component" value="Unassembled WGS sequence"/>
</dbReference>
<dbReference type="NCBIfam" id="TIGR00051">
    <property type="entry name" value="YbgC/FadM family acyl-CoA thioesterase"/>
    <property type="match status" value="1"/>
</dbReference>
<dbReference type="EMBL" id="JDST02000046">
    <property type="protein sequence ID" value="KFB76755.1"/>
    <property type="molecule type" value="Genomic_DNA"/>
</dbReference>
<evidence type="ECO:0000256" key="2">
    <source>
        <dbReference type="ARBA" id="ARBA00022801"/>
    </source>
</evidence>